<dbReference type="RefSeq" id="WP_160596673.1">
    <property type="nucleotide sequence ID" value="NZ_WTYS01000001.1"/>
</dbReference>
<gene>
    <name evidence="1" type="ORF">GRI36_00450</name>
</gene>
<comment type="caution">
    <text evidence="1">The sequence shown here is derived from an EMBL/GenBank/DDBJ whole genome shotgun (WGS) entry which is preliminary data.</text>
</comment>
<keyword evidence="2" id="KW-1185">Reference proteome</keyword>
<sequence length="458" mass="48650">MSKLKTIGAVGAAISLLAAVSGCRNTENAEDVTIASGPINPVIDNCNTTGPVLSSASISSETANSGLPCTVGFGDITEFNLANLQIAFDFNSWLTFVALNKKSGDSIEWQGWQDLGSLMLADGAAPPPFGEAVPAPEICTGGAKGAPVLQMISKTPITPTASISGEPLNTGPLIDQNGKYARYQILVNEPMYNYIVANDLYSRAGQAAFSDEIEFPAGKMEPDGKGVLGAIVLKVSWKVMGEGDDPAAFQSVTGYVYTPASQGEPATCVTEQLGLVGMHIVHKTDAEPQWLWGSFEHVANVPDTPTSDGHFNFYNPSCSDCDVNTQPPQPWSPSVEPFPGDFRSQIMRTTTYPKEALDSAGRWNSQFQAALGNSVLANYKLVTTQWPTDAKSKTDPSGAPFPLFAANSTMETYVQATRSGNGWINTPQATSSCMACHNNATTTDGKESDFSFVLEKAQ</sequence>
<proteinExistence type="predicted"/>
<name>A0A6I4SI63_9SPHN</name>
<evidence type="ECO:0000313" key="1">
    <source>
        <dbReference type="EMBL" id="MXO55339.1"/>
    </source>
</evidence>
<accession>A0A6I4SI63</accession>
<dbReference type="EMBL" id="WTYS01000001">
    <property type="protein sequence ID" value="MXO55339.1"/>
    <property type="molecule type" value="Genomic_DNA"/>
</dbReference>
<dbReference type="Proteomes" id="UP000468943">
    <property type="component" value="Unassembled WGS sequence"/>
</dbReference>
<evidence type="ECO:0008006" key="3">
    <source>
        <dbReference type="Google" id="ProtNLM"/>
    </source>
</evidence>
<organism evidence="1 2">
    <name type="scientific">Pontixanthobacter gangjinensis</name>
    <dbReference type="NCBI Taxonomy" id="1028742"/>
    <lineage>
        <taxon>Bacteria</taxon>
        <taxon>Pseudomonadati</taxon>
        <taxon>Pseudomonadota</taxon>
        <taxon>Alphaproteobacteria</taxon>
        <taxon>Sphingomonadales</taxon>
        <taxon>Erythrobacteraceae</taxon>
        <taxon>Pontixanthobacter</taxon>
    </lineage>
</organism>
<dbReference type="AlphaFoldDB" id="A0A6I4SI63"/>
<dbReference type="OrthoDB" id="280897at2"/>
<reference evidence="1 2" key="1">
    <citation type="submission" date="2019-12" db="EMBL/GenBank/DDBJ databases">
        <title>Genomic-based taxomic classification of the family Erythrobacteraceae.</title>
        <authorList>
            <person name="Xu L."/>
        </authorList>
    </citation>
    <scope>NUCLEOTIDE SEQUENCE [LARGE SCALE GENOMIC DNA]</scope>
    <source>
        <strain evidence="1 2">JCM 17802</strain>
    </source>
</reference>
<evidence type="ECO:0000313" key="2">
    <source>
        <dbReference type="Proteomes" id="UP000468943"/>
    </source>
</evidence>
<protein>
    <recommendedName>
        <fullName evidence="3">Cytochrome c family protein</fullName>
    </recommendedName>
</protein>
<dbReference type="PROSITE" id="PS51257">
    <property type="entry name" value="PROKAR_LIPOPROTEIN"/>
    <property type="match status" value="1"/>
</dbReference>